<name>A0A0G1ZWG3_9BACT</name>
<dbReference type="EMBL" id="LCRH01000019">
    <property type="protein sequence ID" value="KKW32692.1"/>
    <property type="molecule type" value="Genomic_DNA"/>
</dbReference>
<accession>A0A0G1ZWG3</accession>
<dbReference type="NCBIfam" id="TIGR00321">
    <property type="entry name" value="dhys"/>
    <property type="match status" value="1"/>
</dbReference>
<comment type="similarity">
    <text evidence="1">Belongs to the deoxyhypusine synthase family.</text>
</comment>
<evidence type="ECO:0000256" key="1">
    <source>
        <dbReference type="ARBA" id="ARBA00009892"/>
    </source>
</evidence>
<dbReference type="InterPro" id="IPR002773">
    <property type="entry name" value="Deoxyhypusine_synthase"/>
</dbReference>
<dbReference type="GO" id="GO:0034038">
    <property type="term" value="F:deoxyhypusine synthase activity"/>
    <property type="evidence" value="ECO:0007669"/>
    <property type="project" value="TreeGrafter"/>
</dbReference>
<dbReference type="InterPro" id="IPR036982">
    <property type="entry name" value="Deoxyhypusine_synthase_sf"/>
</dbReference>
<dbReference type="Gene3D" id="3.40.910.10">
    <property type="entry name" value="Deoxyhypusine synthase"/>
    <property type="match status" value="1"/>
</dbReference>
<comment type="caution">
    <text evidence="3">The sequence shown here is derived from an EMBL/GenBank/DDBJ whole genome shotgun (WGS) entry which is preliminary data.</text>
</comment>
<proteinExistence type="inferred from homology"/>
<keyword evidence="2" id="KW-0520">NAD</keyword>
<protein>
    <recommendedName>
        <fullName evidence="5">Deoxyhypusine synthase</fullName>
    </recommendedName>
</protein>
<dbReference type="PATRIC" id="fig|1618979.3.peg.313"/>
<evidence type="ECO:0000313" key="3">
    <source>
        <dbReference type="EMBL" id="KKW32692.1"/>
    </source>
</evidence>
<gene>
    <name evidence="3" type="ORF">UY76_C0019G0002</name>
</gene>
<dbReference type="PANTHER" id="PTHR11703:SF0">
    <property type="entry name" value="DEOXYHYPUSINE SYNTHASE"/>
    <property type="match status" value="1"/>
</dbReference>
<sequence length="328" mass="36192">MRQSKSGYIPKTTANVDHLPKIKGWDFSQKFDLSKFLSSYATTGMQASNFSEAVAITKAMMREKAMIFLSYTSNMVSSGVRESIRYLVEKKKVHALVTTAGGIEEDLIKCLKPFVLGSFKAEGRLLYEEGVNRAGNIFVPDDRYAYFEKFVNPILETLYTEQKKTGKIISAGELIDHLGAAINDKASILFWAHKNKIPVFCPAIMDGSLGDLLFFHKQRHRDFQLDVTEDMQKIVNLALNADRTGVICLGGGVAKHFCLNAQIFREGADFAVYINSASEYDGSDSGASTDEAVSWGKIKASAPQVKVFGDATILFPLLLAGVLEWKGA</sequence>
<dbReference type="SUPFAM" id="SSF52467">
    <property type="entry name" value="DHS-like NAD/FAD-binding domain"/>
    <property type="match status" value="1"/>
</dbReference>
<dbReference type="Pfam" id="PF01916">
    <property type="entry name" value="DS"/>
    <property type="match status" value="1"/>
</dbReference>
<evidence type="ECO:0000313" key="4">
    <source>
        <dbReference type="Proteomes" id="UP000034054"/>
    </source>
</evidence>
<dbReference type="FunFam" id="3.40.910.10:FF:000010">
    <property type="entry name" value="Deoxyhypusine synthase"/>
    <property type="match status" value="1"/>
</dbReference>
<dbReference type="AlphaFoldDB" id="A0A0G1ZWG3"/>
<dbReference type="PANTHER" id="PTHR11703">
    <property type="entry name" value="DEOXYHYPUSINE SYNTHASE"/>
    <property type="match status" value="1"/>
</dbReference>
<evidence type="ECO:0000256" key="2">
    <source>
        <dbReference type="ARBA" id="ARBA00023027"/>
    </source>
</evidence>
<evidence type="ECO:0008006" key="5">
    <source>
        <dbReference type="Google" id="ProtNLM"/>
    </source>
</evidence>
<dbReference type="GO" id="GO:0005737">
    <property type="term" value="C:cytoplasm"/>
    <property type="evidence" value="ECO:0007669"/>
    <property type="project" value="TreeGrafter"/>
</dbReference>
<organism evidence="3 4">
    <name type="scientific">Candidatus Uhrbacteria bacterium GW2011_GWA2_52_8d</name>
    <dbReference type="NCBI Taxonomy" id="1618979"/>
    <lineage>
        <taxon>Bacteria</taxon>
        <taxon>Candidatus Uhriibacteriota</taxon>
    </lineage>
</organism>
<reference evidence="3 4" key="1">
    <citation type="journal article" date="2015" name="Nature">
        <title>rRNA introns, odd ribosomes, and small enigmatic genomes across a large radiation of phyla.</title>
        <authorList>
            <person name="Brown C.T."/>
            <person name="Hug L.A."/>
            <person name="Thomas B.C."/>
            <person name="Sharon I."/>
            <person name="Castelle C.J."/>
            <person name="Singh A."/>
            <person name="Wilkins M.J."/>
            <person name="Williams K.H."/>
            <person name="Banfield J.F."/>
        </authorList>
    </citation>
    <scope>NUCLEOTIDE SEQUENCE [LARGE SCALE GENOMIC DNA]</scope>
</reference>
<dbReference type="Proteomes" id="UP000034054">
    <property type="component" value="Unassembled WGS sequence"/>
</dbReference>
<dbReference type="InterPro" id="IPR029035">
    <property type="entry name" value="DHS-like_NAD/FAD-binding_dom"/>
</dbReference>